<keyword evidence="3" id="KW-1185">Reference proteome</keyword>
<keyword evidence="1" id="KW-0472">Membrane</keyword>
<proteinExistence type="predicted"/>
<comment type="caution">
    <text evidence="2">The sequence shown here is derived from an EMBL/GenBank/DDBJ whole genome shotgun (WGS) entry which is preliminary data.</text>
</comment>
<evidence type="ECO:0000313" key="3">
    <source>
        <dbReference type="Proteomes" id="UP000667650"/>
    </source>
</evidence>
<gene>
    <name evidence="2" type="ORF">GTQ34_13275</name>
</gene>
<dbReference type="PROSITE" id="PS00018">
    <property type="entry name" value="EF_HAND_1"/>
    <property type="match status" value="1"/>
</dbReference>
<keyword evidence="1" id="KW-1133">Transmembrane helix</keyword>
<dbReference type="InterPro" id="IPR018247">
    <property type="entry name" value="EF_Hand_1_Ca_BS"/>
</dbReference>
<feature type="transmembrane region" description="Helical" evidence="1">
    <location>
        <begin position="20"/>
        <end position="39"/>
    </location>
</feature>
<evidence type="ECO:0000313" key="2">
    <source>
        <dbReference type="EMBL" id="NAY92888.1"/>
    </source>
</evidence>
<organism evidence="2 3">
    <name type="scientific">Flagellimonas ochracea</name>
    <dbReference type="NCBI Taxonomy" id="2696472"/>
    <lineage>
        <taxon>Bacteria</taxon>
        <taxon>Pseudomonadati</taxon>
        <taxon>Bacteroidota</taxon>
        <taxon>Flavobacteriia</taxon>
        <taxon>Flavobacteriales</taxon>
        <taxon>Flavobacteriaceae</taxon>
        <taxon>Flagellimonas</taxon>
    </lineage>
</organism>
<dbReference type="Proteomes" id="UP000667650">
    <property type="component" value="Unassembled WGS sequence"/>
</dbReference>
<evidence type="ECO:0008006" key="4">
    <source>
        <dbReference type="Google" id="ProtNLM"/>
    </source>
</evidence>
<dbReference type="RefSeq" id="WP_166524309.1">
    <property type="nucleotide sequence ID" value="NZ_JAAABI010000005.1"/>
</dbReference>
<sequence>MIGVFAIVIVLLVRKKIQNAYIVVFYRSALLAFVMYVLILTSVEIRWHYITRHAQSFDLNGNGFVDLNEYTDEALAALNKATQDTSRTFAFVTVAIFSGLVSFAFLLTDIAVNPLKNKKTRNPYE</sequence>
<dbReference type="EMBL" id="JAAABI010000005">
    <property type="protein sequence ID" value="NAY92888.1"/>
    <property type="molecule type" value="Genomic_DNA"/>
</dbReference>
<evidence type="ECO:0000256" key="1">
    <source>
        <dbReference type="SAM" id="Phobius"/>
    </source>
</evidence>
<name>A0A964WYJ6_9FLAO</name>
<dbReference type="AlphaFoldDB" id="A0A964WYJ6"/>
<protein>
    <recommendedName>
        <fullName evidence="4">EF-hand domain-containing protein</fullName>
    </recommendedName>
</protein>
<keyword evidence="1" id="KW-0812">Transmembrane</keyword>
<accession>A0A964WYJ6</accession>
<reference evidence="2" key="1">
    <citation type="submission" date="2020-01" db="EMBL/GenBank/DDBJ databases">
        <title>Muricauda ochracea sp. nov., isolated from a tidal flat of Garorim bay in Korea.</title>
        <authorList>
            <person name="Kim D."/>
            <person name="Yoo Y."/>
            <person name="Kim J.-J."/>
        </authorList>
    </citation>
    <scope>NUCLEOTIDE SEQUENCE</scope>
    <source>
        <strain evidence="2">JGD-17</strain>
    </source>
</reference>
<feature type="transmembrane region" description="Helical" evidence="1">
    <location>
        <begin position="89"/>
        <end position="112"/>
    </location>
</feature>